<comment type="caution">
    <text evidence="1">The sequence shown here is derived from an EMBL/GenBank/DDBJ whole genome shotgun (WGS) entry which is preliminary data.</text>
</comment>
<proteinExistence type="predicted"/>
<dbReference type="EMBL" id="JTDE01021115">
    <property type="protein sequence ID" value="KAF7233371.1"/>
    <property type="molecule type" value="Genomic_DNA"/>
</dbReference>
<reference evidence="1" key="1">
    <citation type="submission" date="2019-07" db="EMBL/GenBank/DDBJ databases">
        <title>Annotation for the trematode Paragonimus miyazaki's.</title>
        <authorList>
            <person name="Choi Y.-J."/>
        </authorList>
    </citation>
    <scope>NUCLEOTIDE SEQUENCE</scope>
    <source>
        <strain evidence="1">Japan</strain>
    </source>
</reference>
<evidence type="ECO:0000313" key="1">
    <source>
        <dbReference type="EMBL" id="KAF7233371.1"/>
    </source>
</evidence>
<protein>
    <submittedName>
        <fullName evidence="1">Uncharacterized protein</fullName>
    </submittedName>
</protein>
<gene>
    <name evidence="1" type="ORF">EG68_06927</name>
</gene>
<dbReference type="Proteomes" id="UP000822476">
    <property type="component" value="Unassembled WGS sequence"/>
</dbReference>
<keyword evidence="2" id="KW-1185">Reference proteome</keyword>
<organism evidence="1 2">
    <name type="scientific">Paragonimus skrjabini miyazakii</name>
    <dbReference type="NCBI Taxonomy" id="59628"/>
    <lineage>
        <taxon>Eukaryota</taxon>
        <taxon>Metazoa</taxon>
        <taxon>Spiralia</taxon>
        <taxon>Lophotrochozoa</taxon>
        <taxon>Platyhelminthes</taxon>
        <taxon>Trematoda</taxon>
        <taxon>Digenea</taxon>
        <taxon>Plagiorchiida</taxon>
        <taxon>Troglotremata</taxon>
        <taxon>Troglotrematidae</taxon>
        <taxon>Paragonimus</taxon>
    </lineage>
</organism>
<evidence type="ECO:0000313" key="2">
    <source>
        <dbReference type="Proteomes" id="UP000822476"/>
    </source>
</evidence>
<dbReference type="AlphaFoldDB" id="A0A8S9YB02"/>
<accession>A0A8S9YB02</accession>
<name>A0A8S9YB02_9TREM</name>
<sequence>MCGRDLGLSDMLSDRVRSQTHNTPCTLRNGSTYSLNAYSGTRNTAQISGYITAFPVDMTGWPGLRCWLSFLQYCLFRPPRLPGFRFVNSVLEMDSGEKVKRTEIGGPGPSHYWTSATNARLVEDSMEMLL</sequence>